<accession>A0A7C9DVA7</accession>
<reference evidence="1" key="1">
    <citation type="journal article" date="2013" name="J. Plant Res.">
        <title>Effect of fungi and light on seed germination of three Opuntia species from semiarid lands of central Mexico.</title>
        <authorList>
            <person name="Delgado-Sanchez P."/>
            <person name="Jimenez-Bremont J.F."/>
            <person name="Guerrero-Gonzalez Mde L."/>
            <person name="Flores J."/>
        </authorList>
    </citation>
    <scope>NUCLEOTIDE SEQUENCE</scope>
    <source>
        <tissue evidence="1">Cladode</tissue>
    </source>
</reference>
<sequence length="103" mass="12126">MMTFSSDKFLFLLVLPNRERLTKFRIIRGLPLIIALYYYHEASLTAEKIALSLAVYNFYVNLCPNRHHLHNQILSFSSSFFHEFQNLTTSEKSLIIIIANFRL</sequence>
<evidence type="ECO:0000313" key="1">
    <source>
        <dbReference type="EMBL" id="MBA4648945.1"/>
    </source>
</evidence>
<proteinExistence type="predicted"/>
<dbReference type="EMBL" id="GISG01157739">
    <property type="protein sequence ID" value="MBA4648944.1"/>
    <property type="molecule type" value="Transcribed_RNA"/>
</dbReference>
<organism evidence="1">
    <name type="scientific">Opuntia streptacantha</name>
    <name type="common">Prickly pear cactus</name>
    <name type="synonym">Opuntia cardona</name>
    <dbReference type="NCBI Taxonomy" id="393608"/>
    <lineage>
        <taxon>Eukaryota</taxon>
        <taxon>Viridiplantae</taxon>
        <taxon>Streptophyta</taxon>
        <taxon>Embryophyta</taxon>
        <taxon>Tracheophyta</taxon>
        <taxon>Spermatophyta</taxon>
        <taxon>Magnoliopsida</taxon>
        <taxon>eudicotyledons</taxon>
        <taxon>Gunneridae</taxon>
        <taxon>Pentapetalae</taxon>
        <taxon>Caryophyllales</taxon>
        <taxon>Cactineae</taxon>
        <taxon>Cactaceae</taxon>
        <taxon>Opuntioideae</taxon>
        <taxon>Opuntia</taxon>
    </lineage>
</organism>
<dbReference type="EMBL" id="GISG01157740">
    <property type="protein sequence ID" value="MBA4648945.1"/>
    <property type="molecule type" value="Transcribed_RNA"/>
</dbReference>
<name>A0A7C9DVA7_OPUST</name>
<protein>
    <submittedName>
        <fullName evidence="1">Uncharacterized protein</fullName>
    </submittedName>
</protein>
<reference evidence="1" key="2">
    <citation type="submission" date="2020-07" db="EMBL/GenBank/DDBJ databases">
        <authorList>
            <person name="Vera ALvarez R."/>
            <person name="Arias-Moreno D.M."/>
            <person name="Jimenez-Jacinto V."/>
            <person name="Jimenez-Bremont J.F."/>
            <person name="Swaminathan K."/>
            <person name="Moose S.P."/>
            <person name="Guerrero-Gonzalez M.L."/>
            <person name="Marino-Ramirez L."/>
            <person name="Landsman D."/>
            <person name="Rodriguez-Kessler M."/>
            <person name="Delgado-Sanchez P."/>
        </authorList>
    </citation>
    <scope>NUCLEOTIDE SEQUENCE</scope>
    <source>
        <tissue evidence="1">Cladode</tissue>
    </source>
</reference>
<dbReference type="AlphaFoldDB" id="A0A7C9DVA7"/>